<accession>A0A1I6NRX7</accession>
<dbReference type="InterPro" id="IPR010130">
    <property type="entry name" value="T1SS_OMP_TolC"/>
</dbReference>
<evidence type="ECO:0000256" key="8">
    <source>
        <dbReference type="SAM" id="Coils"/>
    </source>
</evidence>
<protein>
    <submittedName>
        <fullName evidence="10">Outer membrane protein</fullName>
    </submittedName>
</protein>
<dbReference type="InterPro" id="IPR051906">
    <property type="entry name" value="TolC-like"/>
</dbReference>
<evidence type="ECO:0000256" key="3">
    <source>
        <dbReference type="ARBA" id="ARBA00022448"/>
    </source>
</evidence>
<gene>
    <name evidence="10" type="ORF">SAMN04488050_10117</name>
</gene>
<dbReference type="GO" id="GO:0015288">
    <property type="term" value="F:porin activity"/>
    <property type="evidence" value="ECO:0007669"/>
    <property type="project" value="TreeGrafter"/>
</dbReference>
<feature type="signal peptide" evidence="9">
    <location>
        <begin position="1"/>
        <end position="25"/>
    </location>
</feature>
<dbReference type="Proteomes" id="UP000199392">
    <property type="component" value="Unassembled WGS sequence"/>
</dbReference>
<keyword evidence="3" id="KW-0813">Transport</keyword>
<evidence type="ECO:0000313" key="11">
    <source>
        <dbReference type="Proteomes" id="UP000199392"/>
    </source>
</evidence>
<dbReference type="RefSeq" id="WP_092426765.1">
    <property type="nucleotide sequence ID" value="NZ_FNCL01000008.1"/>
</dbReference>
<evidence type="ECO:0000256" key="6">
    <source>
        <dbReference type="ARBA" id="ARBA00023136"/>
    </source>
</evidence>
<keyword evidence="4" id="KW-1134">Transmembrane beta strand</keyword>
<evidence type="ECO:0000256" key="2">
    <source>
        <dbReference type="ARBA" id="ARBA00007613"/>
    </source>
</evidence>
<evidence type="ECO:0000256" key="5">
    <source>
        <dbReference type="ARBA" id="ARBA00022692"/>
    </source>
</evidence>
<feature type="coiled-coil region" evidence="8">
    <location>
        <begin position="186"/>
        <end position="213"/>
    </location>
</feature>
<comment type="similarity">
    <text evidence="2">Belongs to the outer membrane factor (OMF) (TC 1.B.17) family.</text>
</comment>
<keyword evidence="11" id="KW-1185">Reference proteome</keyword>
<evidence type="ECO:0000256" key="4">
    <source>
        <dbReference type="ARBA" id="ARBA00022452"/>
    </source>
</evidence>
<keyword evidence="5" id="KW-0812">Transmembrane</keyword>
<keyword evidence="9" id="KW-0732">Signal</keyword>
<proteinExistence type="inferred from homology"/>
<dbReference type="OrthoDB" id="9789368at2"/>
<evidence type="ECO:0000256" key="9">
    <source>
        <dbReference type="SAM" id="SignalP"/>
    </source>
</evidence>
<dbReference type="GO" id="GO:0009279">
    <property type="term" value="C:cell outer membrane"/>
    <property type="evidence" value="ECO:0007669"/>
    <property type="project" value="UniProtKB-SubCell"/>
</dbReference>
<reference evidence="11" key="1">
    <citation type="submission" date="2016-10" db="EMBL/GenBank/DDBJ databases">
        <authorList>
            <person name="Varghese N."/>
            <person name="Submissions S."/>
        </authorList>
    </citation>
    <scope>NUCLEOTIDE SEQUENCE [LARGE SCALE GENOMIC DNA]</scope>
    <source>
        <strain evidence="11">DSM 26894</strain>
    </source>
</reference>
<dbReference type="GO" id="GO:0015562">
    <property type="term" value="F:efflux transmembrane transporter activity"/>
    <property type="evidence" value="ECO:0007669"/>
    <property type="project" value="InterPro"/>
</dbReference>
<comment type="subcellular location">
    <subcellularLocation>
        <location evidence="1">Cell outer membrane</location>
    </subcellularLocation>
</comment>
<name>A0A1I6NRX7_9RHOB</name>
<evidence type="ECO:0000256" key="1">
    <source>
        <dbReference type="ARBA" id="ARBA00004442"/>
    </source>
</evidence>
<dbReference type="SUPFAM" id="SSF56954">
    <property type="entry name" value="Outer membrane efflux proteins (OEP)"/>
    <property type="match status" value="1"/>
</dbReference>
<keyword evidence="7" id="KW-0998">Cell outer membrane</keyword>
<organism evidence="10 11">
    <name type="scientific">Alloyangia pacifica</name>
    <dbReference type="NCBI Taxonomy" id="311180"/>
    <lineage>
        <taxon>Bacteria</taxon>
        <taxon>Pseudomonadati</taxon>
        <taxon>Pseudomonadota</taxon>
        <taxon>Alphaproteobacteria</taxon>
        <taxon>Rhodobacterales</taxon>
        <taxon>Roseobacteraceae</taxon>
        <taxon>Alloyangia</taxon>
    </lineage>
</organism>
<dbReference type="Gene3D" id="1.20.1600.10">
    <property type="entry name" value="Outer membrane efflux proteins (OEP)"/>
    <property type="match status" value="1"/>
</dbReference>
<dbReference type="NCBIfam" id="TIGR01844">
    <property type="entry name" value="type_I_sec_TolC"/>
    <property type="match status" value="1"/>
</dbReference>
<evidence type="ECO:0000313" key="10">
    <source>
        <dbReference type="EMBL" id="SFS30644.1"/>
    </source>
</evidence>
<dbReference type="EMBL" id="FOZW01000001">
    <property type="protein sequence ID" value="SFS30644.1"/>
    <property type="molecule type" value="Genomic_DNA"/>
</dbReference>
<dbReference type="Pfam" id="PF02321">
    <property type="entry name" value="OEP"/>
    <property type="match status" value="2"/>
</dbReference>
<keyword evidence="8" id="KW-0175">Coiled coil</keyword>
<evidence type="ECO:0000256" key="7">
    <source>
        <dbReference type="ARBA" id="ARBA00023237"/>
    </source>
</evidence>
<dbReference type="AlphaFoldDB" id="A0A1I6NRX7"/>
<sequence>MARKTLTRWMTGVCLAAGLAMPAAAETLADALAGAYNTSGLLEQNRAVLRAADEDVAQAVAALRPVLSWSGDISRNYGETRSAITGNYTGSATDTASIGLVASLVLFDGGNNRLSIDAAKEAVLATRSGLVSVEQDVLLRGVSAFMEVRRAIETLALRQNNVRVIGEELRAAEDRFEVGEVTRTDVASAEARLAAARSLLAAAEGALAQAREEYRASVGRLPGSLQSPSSLPRIPATADQAKAIALRDHPDIIQVQHQVAAAEIGIAIAQTNMSPTVSLRGTYGYDESFDSEAGTRGGTVGLNFSGPIYQGGQLSSIKRQAHASRDQSRAALLQLTKSIPQAVGNAYANLRVAQAARAASDEQVRAATVAFRGTREEATLGARTTLDVLDAEQELLDARNTQISAVVDETIAAYSVLYTMGQLTTEDLALNVPRYDPAEYYNLVKSAPVQSRQGEDLNRILKAMGKQ</sequence>
<dbReference type="STRING" id="311180.SAMN04488050_10117"/>
<keyword evidence="6" id="KW-0472">Membrane</keyword>
<dbReference type="PANTHER" id="PTHR30026:SF22">
    <property type="entry name" value="OUTER MEMBRANE EFFLUX PROTEIN"/>
    <property type="match status" value="1"/>
</dbReference>
<feature type="chain" id="PRO_5011596076" evidence="9">
    <location>
        <begin position="26"/>
        <end position="467"/>
    </location>
</feature>
<dbReference type="InterPro" id="IPR003423">
    <property type="entry name" value="OMP_efflux"/>
</dbReference>
<dbReference type="GO" id="GO:1990281">
    <property type="term" value="C:efflux pump complex"/>
    <property type="evidence" value="ECO:0007669"/>
    <property type="project" value="TreeGrafter"/>
</dbReference>
<dbReference type="PANTHER" id="PTHR30026">
    <property type="entry name" value="OUTER MEMBRANE PROTEIN TOLC"/>
    <property type="match status" value="1"/>
</dbReference>